<proteinExistence type="predicted"/>
<dbReference type="InterPro" id="IPR058548">
    <property type="entry name" value="MlaB-like_STAS"/>
</dbReference>
<dbReference type="OrthoDB" id="6106808at2"/>
<reference evidence="2 5" key="1">
    <citation type="submission" date="2016-06" db="EMBL/GenBank/DDBJ databases">
        <authorList>
            <person name="Kjaerup R.B."/>
            <person name="Dalgaard T.S."/>
            <person name="Juul-Madsen H.R."/>
        </authorList>
    </citation>
    <scope>NUCLEOTIDE SEQUENCE [LARGE SCALE GENOMIC DNA]</scope>
    <source>
        <strain evidence="2 5">CECT 5115</strain>
    </source>
</reference>
<dbReference type="AlphaFoldDB" id="A0A1C3JVJ4"/>
<dbReference type="Gene3D" id="3.30.750.24">
    <property type="entry name" value="STAS domain"/>
    <property type="match status" value="1"/>
</dbReference>
<dbReference type="InterPro" id="IPR036513">
    <property type="entry name" value="STAS_dom_sf"/>
</dbReference>
<dbReference type="EMBL" id="FLRA01000024">
    <property type="protein sequence ID" value="SBT19112.1"/>
    <property type="molecule type" value="Genomic_DNA"/>
</dbReference>
<protein>
    <recommendedName>
        <fullName evidence="1">MlaB-like STAS domain-containing protein</fullName>
    </recommendedName>
</protein>
<keyword evidence="4" id="KW-1185">Reference proteome</keyword>
<name>A0A1C3JVJ4_9GAMM</name>
<sequence length="96" mass="11279">MDIKRITLPETFSFEHHEWFRDECKQALRYARKIELVCDRVKFLDSAALGMIAMLQKSLNEHHSKEIVVSEPTAYCDEILSLANMYEKYVVRDVIA</sequence>
<evidence type="ECO:0000313" key="2">
    <source>
        <dbReference type="EMBL" id="SBT19112.1"/>
    </source>
</evidence>
<dbReference type="Proteomes" id="UP000092871">
    <property type="component" value="Unassembled WGS sequence"/>
</dbReference>
<dbReference type="EMBL" id="FLRB01000009">
    <property type="protein sequence ID" value="SBT20813.1"/>
    <property type="molecule type" value="Genomic_DNA"/>
</dbReference>
<dbReference type="Pfam" id="PF13466">
    <property type="entry name" value="STAS_2"/>
    <property type="match status" value="1"/>
</dbReference>
<gene>
    <name evidence="2" type="ORF">MGA5115_03273</name>
    <name evidence="3" type="ORF">MGA5116_01400</name>
</gene>
<evidence type="ECO:0000313" key="3">
    <source>
        <dbReference type="EMBL" id="SBT20813.1"/>
    </source>
</evidence>
<accession>A0A1C3JVJ4</accession>
<evidence type="ECO:0000259" key="1">
    <source>
        <dbReference type="Pfam" id="PF13466"/>
    </source>
</evidence>
<evidence type="ECO:0000313" key="5">
    <source>
        <dbReference type="Proteomes" id="UP000092871"/>
    </source>
</evidence>
<dbReference type="SUPFAM" id="SSF52091">
    <property type="entry name" value="SpoIIaa-like"/>
    <property type="match status" value="1"/>
</dbReference>
<evidence type="ECO:0000313" key="4">
    <source>
        <dbReference type="Proteomes" id="UP000092840"/>
    </source>
</evidence>
<organism evidence="2 5">
    <name type="scientific">Marinomonas gallaica</name>
    <dbReference type="NCBI Taxonomy" id="1806667"/>
    <lineage>
        <taxon>Bacteria</taxon>
        <taxon>Pseudomonadati</taxon>
        <taxon>Pseudomonadota</taxon>
        <taxon>Gammaproteobacteria</taxon>
        <taxon>Oceanospirillales</taxon>
        <taxon>Oceanospirillaceae</taxon>
        <taxon>Marinomonas</taxon>
    </lineage>
</organism>
<feature type="domain" description="MlaB-like STAS" evidence="1">
    <location>
        <begin position="6"/>
        <end position="84"/>
    </location>
</feature>
<dbReference type="Proteomes" id="UP000092840">
    <property type="component" value="Unassembled WGS sequence"/>
</dbReference>
<reference evidence="3 4" key="2">
    <citation type="submission" date="2016-06" db="EMBL/GenBank/DDBJ databases">
        <authorList>
            <person name="Rodrigo-Torres L."/>
            <person name="Arahal D.R."/>
        </authorList>
    </citation>
    <scope>NUCLEOTIDE SEQUENCE [LARGE SCALE GENOMIC DNA]</scope>
    <source>
        <strain evidence="3 4">CECT 5116</strain>
    </source>
</reference>
<dbReference type="RefSeq" id="WP_067038367.1">
    <property type="nucleotide sequence ID" value="NZ_CP187511.1"/>
</dbReference>